<dbReference type="EMBL" id="MG264610">
    <property type="protein sequence ID" value="AUG32600.1"/>
    <property type="molecule type" value="Genomic_DNA"/>
</dbReference>
<dbReference type="SUPFAM" id="SSF48371">
    <property type="entry name" value="ARM repeat"/>
    <property type="match status" value="1"/>
</dbReference>
<sequence>MLIFKPDTCCVDTTITLEVEALIKAVQTADSTAELTSATQNLANARSIYAIPNLLEILGFNNPGAALAAIDGLVSLGEKAVPALLTNLDKYNYGARGWGVRALALIGDVRGLETLENTLRDDIGPSVRRAAAIGLGKLNLAELSREQQEIIRLRSLTALEAGCHDAEWVVRYAVTVGFESSTLQNPQKKELTLRAQRALQYLSKSTIPVIKERANLALHNINQL</sequence>
<gene>
    <name evidence="1" type="primary">cpcF</name>
    <name evidence="1" type="ORF">PLO_615</name>
</gene>
<keyword evidence="1" id="KW-0934">Plastid</keyword>
<evidence type="ECO:0000313" key="1">
    <source>
        <dbReference type="EMBL" id="AUG32600.1"/>
    </source>
</evidence>
<dbReference type="GO" id="GO:0016829">
    <property type="term" value="F:lyase activity"/>
    <property type="evidence" value="ECO:0007669"/>
    <property type="project" value="UniProtKB-KW"/>
</dbReference>
<reference evidence="1" key="1">
    <citation type="submission" date="2017-10" db="EMBL/GenBank/DDBJ databases">
        <title>Paulinella longichromatophora chromatophore genome.</title>
        <authorList>
            <person name="Lhee D."/>
            <person name="Yoon H.S."/>
        </authorList>
    </citation>
    <scope>NUCLEOTIDE SEQUENCE</scope>
</reference>
<keyword evidence="1" id="KW-0456">Lyase</keyword>
<dbReference type="InterPro" id="IPR016024">
    <property type="entry name" value="ARM-type_fold"/>
</dbReference>
<dbReference type="AlphaFoldDB" id="A0A2H4ZPZ7"/>
<protein>
    <submittedName>
        <fullName evidence="1">Phycocyanin alpha phycocyanobilin lyase</fullName>
    </submittedName>
</protein>
<geneLocation type="plastid" evidence="1"/>
<proteinExistence type="predicted"/>
<dbReference type="Gene3D" id="1.25.10.10">
    <property type="entry name" value="Leucine-rich Repeat Variant"/>
    <property type="match status" value="1"/>
</dbReference>
<organism evidence="1">
    <name type="scientific">Paulinella longichromatophora</name>
    <dbReference type="NCBI Taxonomy" id="1708747"/>
    <lineage>
        <taxon>Eukaryota</taxon>
        <taxon>Sar</taxon>
        <taxon>Rhizaria</taxon>
        <taxon>Cercozoa</taxon>
        <taxon>Imbricatea</taxon>
        <taxon>Silicofilosea</taxon>
        <taxon>Euglyphida</taxon>
        <taxon>Paulinellidae</taxon>
        <taxon>Paulinella</taxon>
    </lineage>
</organism>
<name>A0A2H4ZPZ7_9EUKA</name>
<dbReference type="InterPro" id="IPR011989">
    <property type="entry name" value="ARM-like"/>
</dbReference>
<dbReference type="Pfam" id="PF13646">
    <property type="entry name" value="HEAT_2"/>
    <property type="match status" value="1"/>
</dbReference>
<accession>A0A2H4ZPZ7</accession>